<dbReference type="Gene3D" id="3.40.630.30">
    <property type="match status" value="1"/>
</dbReference>
<evidence type="ECO:0000313" key="3">
    <source>
        <dbReference type="Proteomes" id="UP001501475"/>
    </source>
</evidence>
<protein>
    <recommendedName>
        <fullName evidence="1">BioF2-like acetyltransferase domain-containing protein</fullName>
    </recommendedName>
</protein>
<comment type="caution">
    <text evidence="2">The sequence shown here is derived from an EMBL/GenBank/DDBJ whole genome shotgun (WGS) entry which is preliminary data.</text>
</comment>
<dbReference type="EMBL" id="BAAAPN010000003">
    <property type="protein sequence ID" value="GAA1744180.1"/>
    <property type="molecule type" value="Genomic_DNA"/>
</dbReference>
<proteinExistence type="predicted"/>
<reference evidence="2 3" key="1">
    <citation type="journal article" date="2019" name="Int. J. Syst. Evol. Microbiol.">
        <title>The Global Catalogue of Microorganisms (GCM) 10K type strain sequencing project: providing services to taxonomists for standard genome sequencing and annotation.</title>
        <authorList>
            <consortium name="The Broad Institute Genomics Platform"/>
            <consortium name="The Broad Institute Genome Sequencing Center for Infectious Disease"/>
            <person name="Wu L."/>
            <person name="Ma J."/>
        </authorList>
    </citation>
    <scope>NUCLEOTIDE SEQUENCE [LARGE SCALE GENOMIC DNA]</scope>
    <source>
        <strain evidence="2 3">JCM 15591</strain>
    </source>
</reference>
<gene>
    <name evidence="2" type="ORF">GCM10009810_01040</name>
</gene>
<dbReference type="PANTHER" id="PTHR41700">
    <property type="entry name" value="GCN5-RELATED N-ACETYLTRANSFERASE"/>
    <property type="match status" value="1"/>
</dbReference>
<sequence length="261" mass="28018">MLYVVTTEPEPQARAAHTMAQMRAAAELFGAVWGRNDEGLPIGSEMLRSLAHADGLVTLLHDGAGALLGAAALGRGAPGTAYSYIAATAPGHEQRGLGLLLKLHQRQWCLERGIHCMSWTFDPLVGRNARFNLTKLGAAVDCYEPEFYGVMSDRINGSDPADRLVARWVLTDPGPRAEPPEPPAVGGVAGPDGDPAHVLGDGARWLRVPADIVALRRSDPAQASAWRSTTREWFTDAFAAGYVAVGVTRRGWYHLTVKESS</sequence>
<dbReference type="SUPFAM" id="SSF55729">
    <property type="entry name" value="Acyl-CoA N-acyltransferases (Nat)"/>
    <property type="match status" value="1"/>
</dbReference>
<dbReference type="InterPro" id="IPR038740">
    <property type="entry name" value="BioF2-like_GNAT_dom"/>
</dbReference>
<dbReference type="Pfam" id="PF13480">
    <property type="entry name" value="Acetyltransf_6"/>
    <property type="match status" value="1"/>
</dbReference>
<dbReference type="PANTHER" id="PTHR41700:SF1">
    <property type="entry name" value="N-ACETYLTRANSFERASE DOMAIN-CONTAINING PROTEIN"/>
    <property type="match status" value="1"/>
</dbReference>
<dbReference type="InterPro" id="IPR016181">
    <property type="entry name" value="Acyl_CoA_acyltransferase"/>
</dbReference>
<accession>A0ABN2JZ62</accession>
<name>A0ABN2JZ62_9MICO</name>
<dbReference type="Proteomes" id="UP001501475">
    <property type="component" value="Unassembled WGS sequence"/>
</dbReference>
<organism evidence="2 3">
    <name type="scientific">Nostocoides vanveenii</name>
    <dbReference type="NCBI Taxonomy" id="330835"/>
    <lineage>
        <taxon>Bacteria</taxon>
        <taxon>Bacillati</taxon>
        <taxon>Actinomycetota</taxon>
        <taxon>Actinomycetes</taxon>
        <taxon>Micrococcales</taxon>
        <taxon>Intrasporangiaceae</taxon>
        <taxon>Nostocoides</taxon>
    </lineage>
</organism>
<keyword evidence="3" id="KW-1185">Reference proteome</keyword>
<evidence type="ECO:0000259" key="1">
    <source>
        <dbReference type="Pfam" id="PF13480"/>
    </source>
</evidence>
<evidence type="ECO:0000313" key="2">
    <source>
        <dbReference type="EMBL" id="GAA1744180.1"/>
    </source>
</evidence>
<dbReference type="InterPro" id="IPR038764">
    <property type="entry name" value="GNAT_N_AcTrfase_prd"/>
</dbReference>
<feature type="domain" description="BioF2-like acetyltransferase" evidence="1">
    <location>
        <begin position="10"/>
        <end position="118"/>
    </location>
</feature>